<dbReference type="EMBL" id="CP075864">
    <property type="protein sequence ID" value="QYS92907.1"/>
    <property type="molecule type" value="Genomic_DNA"/>
</dbReference>
<dbReference type="Proteomes" id="UP000826661">
    <property type="component" value="Chromosome I"/>
</dbReference>
<name>A0A8G0L2F1_9HYPO</name>
<feature type="compositionally biased region" description="Basic and acidic residues" evidence="1">
    <location>
        <begin position="129"/>
        <end position="141"/>
    </location>
</feature>
<dbReference type="AlphaFoldDB" id="A0A8G0L2F1"/>
<accession>A0A8G0L2F1</accession>
<evidence type="ECO:0000313" key="2">
    <source>
        <dbReference type="EMBL" id="QYS92907.1"/>
    </source>
</evidence>
<reference evidence="2 3" key="1">
    <citation type="journal article" date="2021" name="BMC Genomics">
        <title>Telomere-to-telomere genome assembly of asparaginase-producing Trichoderma simmonsii.</title>
        <authorList>
            <person name="Chung D."/>
            <person name="Kwon Y.M."/>
            <person name="Yang Y."/>
        </authorList>
    </citation>
    <scope>NUCLEOTIDE SEQUENCE [LARGE SCALE GENOMIC DNA]</scope>
    <source>
        <strain evidence="2 3">GH-Sj1</strain>
    </source>
</reference>
<protein>
    <submittedName>
        <fullName evidence="2">Uncharacterized protein</fullName>
    </submittedName>
</protein>
<proteinExistence type="predicted"/>
<feature type="region of interest" description="Disordered" evidence="1">
    <location>
        <begin position="129"/>
        <end position="152"/>
    </location>
</feature>
<evidence type="ECO:0000313" key="3">
    <source>
        <dbReference type="Proteomes" id="UP000826661"/>
    </source>
</evidence>
<organism evidence="2 3">
    <name type="scientific">Trichoderma simmonsii</name>
    <dbReference type="NCBI Taxonomy" id="1491479"/>
    <lineage>
        <taxon>Eukaryota</taxon>
        <taxon>Fungi</taxon>
        <taxon>Dikarya</taxon>
        <taxon>Ascomycota</taxon>
        <taxon>Pezizomycotina</taxon>
        <taxon>Sordariomycetes</taxon>
        <taxon>Hypocreomycetidae</taxon>
        <taxon>Hypocreales</taxon>
        <taxon>Hypocreaceae</taxon>
        <taxon>Trichoderma</taxon>
    </lineage>
</organism>
<evidence type="ECO:0000256" key="1">
    <source>
        <dbReference type="SAM" id="MobiDB-lite"/>
    </source>
</evidence>
<keyword evidence="3" id="KW-1185">Reference proteome</keyword>
<sequence>MALHLHLGKRRGEFGFPWVSLSPSFNLRCQNLDRMDNGFVVAFLELRPASFSVGLADCSIQAEVIVKLTVEFGVNIGSPSVEFKRLQDCTAVIGLRERIKSPAEYISAVSGALESLEVEWIDKTRKANRSEMVEKEDEERRRRIKLSSSDAS</sequence>
<gene>
    <name evidence="2" type="ORF">H0G86_000299</name>
</gene>